<dbReference type="EMBL" id="CP011971">
    <property type="protein sequence ID" value="AMN45895.1"/>
    <property type="molecule type" value="Genomic_DNA"/>
</dbReference>
<dbReference type="KEGG" id="sdf:ACG33_01970"/>
<dbReference type="Proteomes" id="UP000070250">
    <property type="component" value="Chromosome"/>
</dbReference>
<gene>
    <name evidence="1" type="ORF">ACG33_01970</name>
</gene>
<sequence length="73" mass="8394">MIEVAEQTPRGFMPCPTRQALVPLHCSRIRLVDLYGQCNFRLFNLFIQMIADEIHVAHKPFMMLSGCRVFALA</sequence>
<reference evidence="1 2" key="1">
    <citation type="submission" date="2015-06" db="EMBL/GenBank/DDBJ databases">
        <title>A Comprehensive Approach to Explore the Metabolic and Phylogenetic Diversity of Bacterial Steroid Degradation in the Environment: Testosterone as an Example.</title>
        <authorList>
            <person name="Yang F.-C."/>
            <person name="Chen Y.-L."/>
            <person name="Yu C.-P."/>
            <person name="Tang S.-L."/>
            <person name="Wang P.-H."/>
            <person name="Ismail W."/>
            <person name="Wang C.-H."/>
            <person name="Yang C.-Y."/>
            <person name="Chiang Y.-R."/>
        </authorList>
    </citation>
    <scope>NUCLEOTIDE SEQUENCE [LARGE SCALE GENOMIC DNA]</scope>
    <source>
        <strain evidence="1 2">DSM 18526</strain>
    </source>
</reference>
<keyword evidence="2" id="KW-1185">Reference proteome</keyword>
<dbReference type="RefSeq" id="WP_066918267.1">
    <property type="nucleotide sequence ID" value="NZ_CP011971.1"/>
</dbReference>
<accession>A0A127F8G4</accession>
<evidence type="ECO:0000313" key="2">
    <source>
        <dbReference type="Proteomes" id="UP000070250"/>
    </source>
</evidence>
<evidence type="ECO:0000313" key="1">
    <source>
        <dbReference type="EMBL" id="AMN45895.1"/>
    </source>
</evidence>
<protein>
    <submittedName>
        <fullName evidence="1">Uncharacterized protein</fullName>
    </submittedName>
</protein>
<organism evidence="1 2">
    <name type="scientific">Steroidobacter denitrificans</name>
    <dbReference type="NCBI Taxonomy" id="465721"/>
    <lineage>
        <taxon>Bacteria</taxon>
        <taxon>Pseudomonadati</taxon>
        <taxon>Pseudomonadota</taxon>
        <taxon>Gammaproteobacteria</taxon>
        <taxon>Steroidobacterales</taxon>
        <taxon>Steroidobacteraceae</taxon>
        <taxon>Steroidobacter</taxon>
    </lineage>
</organism>
<proteinExistence type="predicted"/>
<name>A0A127F8G4_STEDE</name>
<dbReference type="AlphaFoldDB" id="A0A127F8G4"/>